<dbReference type="EMBL" id="LGRX02005525">
    <property type="protein sequence ID" value="KAK3278309.1"/>
    <property type="molecule type" value="Genomic_DNA"/>
</dbReference>
<dbReference type="AlphaFoldDB" id="A0AAE0GHG5"/>
<dbReference type="InterPro" id="IPR001680">
    <property type="entry name" value="WD40_rpt"/>
</dbReference>
<protein>
    <submittedName>
        <fullName evidence="4">Uncharacterized protein</fullName>
    </submittedName>
</protein>
<feature type="compositionally biased region" description="Basic and acidic residues" evidence="3">
    <location>
        <begin position="777"/>
        <end position="789"/>
    </location>
</feature>
<keyword evidence="2" id="KW-0268">Exocytosis</keyword>
<dbReference type="GO" id="GO:0019905">
    <property type="term" value="F:syntaxin binding"/>
    <property type="evidence" value="ECO:0007669"/>
    <property type="project" value="TreeGrafter"/>
</dbReference>
<dbReference type="PANTHER" id="PTHR10241:SF25">
    <property type="entry name" value="TOMOSYN, ISOFORM C"/>
    <property type="match status" value="1"/>
</dbReference>
<dbReference type="SUPFAM" id="SSF50978">
    <property type="entry name" value="WD40 repeat-like"/>
    <property type="match status" value="2"/>
</dbReference>
<dbReference type="GO" id="GO:0005737">
    <property type="term" value="C:cytoplasm"/>
    <property type="evidence" value="ECO:0007669"/>
    <property type="project" value="TreeGrafter"/>
</dbReference>
<feature type="region of interest" description="Disordered" evidence="3">
    <location>
        <begin position="740"/>
        <end position="765"/>
    </location>
</feature>
<evidence type="ECO:0000256" key="3">
    <source>
        <dbReference type="SAM" id="MobiDB-lite"/>
    </source>
</evidence>
<evidence type="ECO:0000256" key="2">
    <source>
        <dbReference type="ARBA" id="ARBA00022483"/>
    </source>
</evidence>
<dbReference type="Gene3D" id="2.130.10.10">
    <property type="entry name" value="YVTN repeat-like/Quinoprotein amine dehydrogenase"/>
    <property type="match status" value="2"/>
</dbReference>
<dbReference type="GO" id="GO:0005886">
    <property type="term" value="C:plasma membrane"/>
    <property type="evidence" value="ECO:0007669"/>
    <property type="project" value="TreeGrafter"/>
</dbReference>
<feature type="region of interest" description="Disordered" evidence="3">
    <location>
        <begin position="774"/>
        <end position="793"/>
    </location>
</feature>
<dbReference type="InterPro" id="IPR036322">
    <property type="entry name" value="WD40_repeat_dom_sf"/>
</dbReference>
<dbReference type="SMART" id="SM00320">
    <property type="entry name" value="WD40"/>
    <property type="match status" value="5"/>
</dbReference>
<dbReference type="PANTHER" id="PTHR10241">
    <property type="entry name" value="LETHAL 2 GIANT LARVAE PROTEIN"/>
    <property type="match status" value="1"/>
</dbReference>
<dbReference type="GO" id="GO:0045159">
    <property type="term" value="F:myosin II binding"/>
    <property type="evidence" value="ECO:0007669"/>
    <property type="project" value="TreeGrafter"/>
</dbReference>
<feature type="non-terminal residue" evidence="4">
    <location>
        <position position="946"/>
    </location>
</feature>
<evidence type="ECO:0000256" key="1">
    <source>
        <dbReference type="ARBA" id="ARBA00008070"/>
    </source>
</evidence>
<gene>
    <name evidence="4" type="ORF">CYMTET_13746</name>
</gene>
<feature type="compositionally biased region" description="Low complexity" evidence="3">
    <location>
        <begin position="837"/>
        <end position="876"/>
    </location>
</feature>
<dbReference type="GO" id="GO:0005096">
    <property type="term" value="F:GTPase activator activity"/>
    <property type="evidence" value="ECO:0007669"/>
    <property type="project" value="TreeGrafter"/>
</dbReference>
<name>A0AAE0GHG5_9CHLO</name>
<dbReference type="Proteomes" id="UP001190700">
    <property type="component" value="Unassembled WGS sequence"/>
</dbReference>
<proteinExistence type="inferred from homology"/>
<organism evidence="4 5">
    <name type="scientific">Cymbomonas tetramitiformis</name>
    <dbReference type="NCBI Taxonomy" id="36881"/>
    <lineage>
        <taxon>Eukaryota</taxon>
        <taxon>Viridiplantae</taxon>
        <taxon>Chlorophyta</taxon>
        <taxon>Pyramimonadophyceae</taxon>
        <taxon>Pyramimonadales</taxon>
        <taxon>Pyramimonadaceae</taxon>
        <taxon>Cymbomonas</taxon>
    </lineage>
</organism>
<comment type="similarity">
    <text evidence="1">Belongs to the WD repeat L(2)GL family.</text>
</comment>
<evidence type="ECO:0000313" key="4">
    <source>
        <dbReference type="EMBL" id="KAK3278309.1"/>
    </source>
</evidence>
<comment type="caution">
    <text evidence="4">The sequence shown here is derived from an EMBL/GenBank/DDBJ whole genome shotgun (WGS) entry which is preliminary data.</text>
</comment>
<keyword evidence="5" id="KW-1185">Reference proteome</keyword>
<evidence type="ECO:0000313" key="5">
    <source>
        <dbReference type="Proteomes" id="UP001190700"/>
    </source>
</evidence>
<dbReference type="GO" id="GO:0006893">
    <property type="term" value="P:Golgi to plasma membrane transport"/>
    <property type="evidence" value="ECO:0007669"/>
    <property type="project" value="TreeGrafter"/>
</dbReference>
<feature type="compositionally biased region" description="Basic and acidic residues" evidence="3">
    <location>
        <begin position="799"/>
        <end position="818"/>
    </location>
</feature>
<dbReference type="InterPro" id="IPR015943">
    <property type="entry name" value="WD40/YVTN_repeat-like_dom_sf"/>
</dbReference>
<dbReference type="GO" id="GO:0006887">
    <property type="term" value="P:exocytosis"/>
    <property type="evidence" value="ECO:0007669"/>
    <property type="project" value="UniProtKB-KW"/>
</dbReference>
<sequence>MFNNLFKRSDNSRGSLLDIAKESYKVSGAAALAVDFQLLGHSGVPCGSCLAYDSAQRIMAIGTDDGRVKILGRRGVEALLCSSARDATHEVVFCRGRDWLVRLSKKGIAEVWDLTTSLLLGTFSNIKDPLTAVEPLPGLPFVAAGCQSGCLRMLSITAGCTTGDGVRPTSYSKAASELAAAAEDAGLKVKGAVVLLLVQTDRDAAVNSRLLIGYADNSLLLWDLYLGHLLATGRVPPDATLVEPVELTAACWASGQCDRLATGHSDGTIRLWGLPSPSVTAPHPTAPPVKMKLLARLDASVDDSDGPVGSLAFSGKAGAASETLYLTQECLGADPVRLLALAGGEAASVTRGELPWMGPVCGMVVVPRRGRGPDAGAAACMVLSEGGQLHVHRHPADPREAHRSSPAVVERGLQRAPPVTALSAWGTPPHEPSSPSGVGALSGLAPAAEAAEVREAAAAEVEGLALTGGNLPGKADGCSLPRIFVTGHADGTARLWDADVLPEPSMLTCTTPAVEQDVTLVHLIPELGLLVVGHADGAVGLHVWHQTPGAHVRCKQVPLEAGQDERRSSDSSSAGAGLHAPAPAVVPGFQLALVVRSHAAAVRAAAVVCAEQRGRALALGDDEGVVSMLSLDTGMPLYCTQVGPAAVVSLAVVPGILNAGQQGVEDATQLSLMAALANATVVMLDADMGAPLGGPMTPKAFSRPLSTAALDGAGVPIHLPITPGLLTWIEYAVVENDLQGERDESDGPPADHATTPVGELGGAAPTEMPCTVELEEEHSAHRPSDRRPADVSAPCARIHTSEIENETIKQTDEQHDEAAGPEDSSGSNASKPPGSPSAPLDSPLDSPWIAPGPSAPAGSPLARTSTQSSSTSSAAQKAEAEMAQPDAKLEVEGLSGAPAPPAGGSQGDAVVTAAAAYVLVCSEEALRLYLPDSLKKGDRTTLKKVQ</sequence>
<reference evidence="4 5" key="1">
    <citation type="journal article" date="2015" name="Genome Biol. Evol.">
        <title>Comparative Genomics of a Bacterivorous Green Alga Reveals Evolutionary Causalities and Consequences of Phago-Mixotrophic Mode of Nutrition.</title>
        <authorList>
            <person name="Burns J.A."/>
            <person name="Paasch A."/>
            <person name="Narechania A."/>
            <person name="Kim E."/>
        </authorList>
    </citation>
    <scope>NUCLEOTIDE SEQUENCE [LARGE SCALE GENOMIC DNA]</scope>
    <source>
        <strain evidence="4 5">PLY_AMNH</strain>
    </source>
</reference>
<feature type="region of interest" description="Disordered" evidence="3">
    <location>
        <begin position="798"/>
        <end position="907"/>
    </location>
</feature>
<accession>A0AAE0GHG5</accession>